<dbReference type="EMBL" id="JBDGHN010000002">
    <property type="protein sequence ID" value="MEN2751262.1"/>
    <property type="molecule type" value="Genomic_DNA"/>
</dbReference>
<keyword evidence="1" id="KW-0812">Transmembrane</keyword>
<dbReference type="RefSeq" id="WP_299219745.1">
    <property type="nucleotide sequence ID" value="NZ_JBDGHN010000002.1"/>
</dbReference>
<name>A0ABU9XA92_9GAMM</name>
<organism evidence="2 3">
    <name type="scientific">Psychrobacter saeujeotis</name>
    <dbReference type="NCBI Taxonomy" id="3143436"/>
    <lineage>
        <taxon>Bacteria</taxon>
        <taxon>Pseudomonadati</taxon>
        <taxon>Pseudomonadota</taxon>
        <taxon>Gammaproteobacteria</taxon>
        <taxon>Moraxellales</taxon>
        <taxon>Moraxellaceae</taxon>
        <taxon>Psychrobacter</taxon>
    </lineage>
</organism>
<evidence type="ECO:0000313" key="3">
    <source>
        <dbReference type="Proteomes" id="UP001461960"/>
    </source>
</evidence>
<sequence>MRERNESEESFDILVQDIFGTMIEEKNSDQKDDIVGDISIHINNTKQEIKNNSILLINKIVELEDFVKNDVGLEDTVKTIKKIDNKSEILLDVINEHSNDTKTNLTDLRSFVEASNSEKTNDITEALVKHNQELTKNNELLIHLLRSSDSSHKKTAKEILQAISDVSQLLNNNLNTLLSNIDENRQFTDDTYQKFIEVFQTEKEILLEHSSNLEKLFSEKNNYNISKLLEEISIINKLVYSKYDSLLHQIDKNSQIIDEKTTSINKTIEAEYEQLTFDLKSTVDKALIKSNSNYDIAQNKLNKISLSNKILITLNCFCLIAIIVVIFLMYSS</sequence>
<keyword evidence="3" id="KW-1185">Reference proteome</keyword>
<proteinExistence type="predicted"/>
<comment type="caution">
    <text evidence="2">The sequence shown here is derived from an EMBL/GenBank/DDBJ whole genome shotgun (WGS) entry which is preliminary data.</text>
</comment>
<reference evidence="2 3" key="1">
    <citation type="submission" date="2024-05" db="EMBL/GenBank/DDBJ databases">
        <authorList>
            <person name="Kim H.-Y."/>
            <person name="Kim E."/>
            <person name="Cai Y."/>
            <person name="Yang S.-M."/>
            <person name="Lee W."/>
        </authorList>
    </citation>
    <scope>NUCLEOTIDE SEQUENCE [LARGE SCALE GENOMIC DNA]</scope>
    <source>
        <strain evidence="2 3">FBL11</strain>
    </source>
</reference>
<gene>
    <name evidence="2" type="ORF">AAIR29_06405</name>
</gene>
<keyword evidence="1" id="KW-0472">Membrane</keyword>
<feature type="transmembrane region" description="Helical" evidence="1">
    <location>
        <begin position="310"/>
        <end position="330"/>
    </location>
</feature>
<dbReference type="Proteomes" id="UP001461960">
    <property type="component" value="Unassembled WGS sequence"/>
</dbReference>
<accession>A0ABU9XA92</accession>
<protein>
    <submittedName>
        <fullName evidence="2">Uncharacterized protein</fullName>
    </submittedName>
</protein>
<evidence type="ECO:0000256" key="1">
    <source>
        <dbReference type="SAM" id="Phobius"/>
    </source>
</evidence>
<keyword evidence="1" id="KW-1133">Transmembrane helix</keyword>
<evidence type="ECO:0000313" key="2">
    <source>
        <dbReference type="EMBL" id="MEN2751262.1"/>
    </source>
</evidence>